<accession>A0A2S5KP28</accession>
<comment type="caution">
    <text evidence="2">The sequence shown here is derived from an EMBL/GenBank/DDBJ whole genome shotgun (WGS) entry which is preliminary data.</text>
</comment>
<evidence type="ECO:0000313" key="3">
    <source>
        <dbReference type="Proteomes" id="UP000238196"/>
    </source>
</evidence>
<evidence type="ECO:0000256" key="1">
    <source>
        <dbReference type="SAM" id="SignalP"/>
    </source>
</evidence>
<proteinExistence type="predicted"/>
<organism evidence="2 3">
    <name type="scientific">Proteobacteria bacterium 228</name>
    <dbReference type="NCBI Taxonomy" id="2083153"/>
    <lineage>
        <taxon>Bacteria</taxon>
        <taxon>Pseudomonadati</taxon>
        <taxon>Pseudomonadota</taxon>
    </lineage>
</organism>
<gene>
    <name evidence="2" type="ORF">C4K68_15230</name>
</gene>
<keyword evidence="1" id="KW-0732">Signal</keyword>
<evidence type="ECO:0008006" key="4">
    <source>
        <dbReference type="Google" id="ProtNLM"/>
    </source>
</evidence>
<dbReference type="AlphaFoldDB" id="A0A2S5KP28"/>
<dbReference type="Proteomes" id="UP000238196">
    <property type="component" value="Unassembled WGS sequence"/>
</dbReference>
<reference evidence="2 3" key="1">
    <citation type="submission" date="2018-02" db="EMBL/GenBank/DDBJ databases">
        <title>novel marine gammaproteobacteria from coastal saline agro ecosystem.</title>
        <authorList>
            <person name="Krishnan R."/>
            <person name="Ramesh Kumar N."/>
        </authorList>
    </citation>
    <scope>NUCLEOTIDE SEQUENCE [LARGE SCALE GENOMIC DNA]</scope>
    <source>
        <strain evidence="2 3">228</strain>
    </source>
</reference>
<dbReference type="EMBL" id="PRLP01000051">
    <property type="protein sequence ID" value="PPC76490.1"/>
    <property type="molecule type" value="Genomic_DNA"/>
</dbReference>
<feature type="chain" id="PRO_5015739914" description="DUF2927 domain-containing protein" evidence="1">
    <location>
        <begin position="38"/>
        <end position="281"/>
    </location>
</feature>
<protein>
    <recommendedName>
        <fullName evidence="4">DUF2927 domain-containing protein</fullName>
    </recommendedName>
</protein>
<feature type="signal peptide" evidence="1">
    <location>
        <begin position="1"/>
        <end position="37"/>
    </location>
</feature>
<dbReference type="InterPro" id="IPR021323">
    <property type="entry name" value="DUF2927"/>
</dbReference>
<dbReference type="Pfam" id="PF11150">
    <property type="entry name" value="DUF2927"/>
    <property type="match status" value="1"/>
</dbReference>
<dbReference type="OrthoDB" id="3295600at2"/>
<evidence type="ECO:0000313" key="2">
    <source>
        <dbReference type="EMBL" id="PPC76490.1"/>
    </source>
</evidence>
<sequence>MLNTDVDEEGVMKRAVKRWASRLISLVPLLMSGMADAAQTTSVHNWQDTSYIASSFIKIALQREHEQVRSGILLKWQNPIDYYIYTPNEAIAPFAALMKTHLQQLSDITGLPLRSVPFKQARMQIFIVPQAQVDQTLIRFYGRQPFNKKITSHAVCYGQAKLHNNVLQGATIVIPIDNAIAKGKAIDCLIEETTQVLGLPNDSDQVFPSIFNDHSIDRYLSGLDYVLLKILFDSRLQTGMSTTEVQKLLPTIIRDLKQRGEIMGAERKVRSEGLYRQLGGS</sequence>
<name>A0A2S5KP28_9PROT</name>